<keyword evidence="1" id="KW-0479">Metal-binding</keyword>
<keyword evidence="3" id="KW-0862">Zinc</keyword>
<dbReference type="EMBL" id="CAMPGE010011486">
    <property type="protein sequence ID" value="CAI2370316.1"/>
    <property type="molecule type" value="Genomic_DNA"/>
</dbReference>
<evidence type="ECO:0000256" key="1">
    <source>
        <dbReference type="ARBA" id="ARBA00022723"/>
    </source>
</evidence>
<evidence type="ECO:0000313" key="7">
    <source>
        <dbReference type="Proteomes" id="UP001295684"/>
    </source>
</evidence>
<dbReference type="InterPro" id="IPR022776">
    <property type="entry name" value="TRM13/UPF0224_CHHC_Znf_dom"/>
</dbReference>
<feature type="compositionally biased region" description="Basic and acidic residues" evidence="4">
    <location>
        <begin position="180"/>
        <end position="198"/>
    </location>
</feature>
<feature type="compositionally biased region" description="Basic and acidic residues" evidence="4">
    <location>
        <begin position="157"/>
        <end position="169"/>
    </location>
</feature>
<evidence type="ECO:0000256" key="2">
    <source>
        <dbReference type="ARBA" id="ARBA00022771"/>
    </source>
</evidence>
<feature type="region of interest" description="Disordered" evidence="4">
    <location>
        <begin position="104"/>
        <end position="220"/>
    </location>
</feature>
<accession>A0AAD1XG00</accession>
<evidence type="ECO:0000256" key="3">
    <source>
        <dbReference type="ARBA" id="ARBA00022833"/>
    </source>
</evidence>
<keyword evidence="2" id="KW-0863">Zinc-finger</keyword>
<dbReference type="GO" id="GO:0008270">
    <property type="term" value="F:zinc ion binding"/>
    <property type="evidence" value="ECO:0007669"/>
    <property type="project" value="UniProtKB-KW"/>
</dbReference>
<comment type="caution">
    <text evidence="6">The sequence shown here is derived from an EMBL/GenBank/DDBJ whole genome shotgun (WGS) entry which is preliminary data.</text>
</comment>
<reference evidence="6" key="1">
    <citation type="submission" date="2023-07" db="EMBL/GenBank/DDBJ databases">
        <authorList>
            <consortium name="AG Swart"/>
            <person name="Singh M."/>
            <person name="Singh A."/>
            <person name="Seah K."/>
            <person name="Emmerich C."/>
        </authorList>
    </citation>
    <scope>NUCLEOTIDE SEQUENCE</scope>
    <source>
        <strain evidence="6">DP1</strain>
    </source>
</reference>
<organism evidence="6 7">
    <name type="scientific">Euplotes crassus</name>
    <dbReference type="NCBI Taxonomy" id="5936"/>
    <lineage>
        <taxon>Eukaryota</taxon>
        <taxon>Sar</taxon>
        <taxon>Alveolata</taxon>
        <taxon>Ciliophora</taxon>
        <taxon>Intramacronucleata</taxon>
        <taxon>Spirotrichea</taxon>
        <taxon>Hypotrichia</taxon>
        <taxon>Euplotida</taxon>
        <taxon>Euplotidae</taxon>
        <taxon>Moneuplotes</taxon>
    </lineage>
</organism>
<evidence type="ECO:0000313" key="6">
    <source>
        <dbReference type="EMBL" id="CAI2370316.1"/>
    </source>
</evidence>
<evidence type="ECO:0000256" key="4">
    <source>
        <dbReference type="SAM" id="MobiDB-lite"/>
    </source>
</evidence>
<dbReference type="Proteomes" id="UP001295684">
    <property type="component" value="Unassembled WGS sequence"/>
</dbReference>
<feature type="compositionally biased region" description="Basic and acidic residues" evidence="4">
    <location>
        <begin position="121"/>
        <end position="141"/>
    </location>
</feature>
<protein>
    <recommendedName>
        <fullName evidence="5">CHHC U11-48K-type domain-containing protein</fullName>
    </recommendedName>
</protein>
<dbReference type="PROSITE" id="PS51800">
    <property type="entry name" value="ZF_CHHC_U11_48K"/>
    <property type="match status" value="1"/>
</dbReference>
<dbReference type="AlphaFoldDB" id="A0AAD1XG00"/>
<name>A0AAD1XG00_EUPCR</name>
<feature type="domain" description="CHHC U11-48K-type" evidence="5">
    <location>
        <begin position="8"/>
        <end position="35"/>
    </location>
</feature>
<feature type="compositionally biased region" description="Basic residues" evidence="4">
    <location>
        <begin position="142"/>
        <end position="156"/>
    </location>
</feature>
<proteinExistence type="predicted"/>
<sequence>MRRADDPMVKCHFDRSHVMPRPRYQWHLVKCKAHKKYQDSGRPIYHCKWNYMHIFFTEAKLLNHQKNCHDKDEEFEKNQAKLKLIENRKTQEQKDSEYKQAIAKWNQSGSDSSSEDEGEGREEGKKVEENGGLEKEEEKKEGKKGKKGKKKRKKGKKQEQEEEKKDDKWVGSWESPVEIFKGEESDPKEVKEDKKDETATSGIMGMLQKLNLDDSSDSDV</sequence>
<evidence type="ECO:0000259" key="5">
    <source>
        <dbReference type="PROSITE" id="PS51800"/>
    </source>
</evidence>
<gene>
    <name evidence="6" type="ORF">ECRASSUSDP1_LOCUS11627</name>
</gene>
<dbReference type="Pfam" id="PF05253">
    <property type="entry name" value="zf-U11-48K"/>
    <property type="match status" value="1"/>
</dbReference>
<keyword evidence="7" id="KW-1185">Reference proteome</keyword>